<organism evidence="12 13">
    <name type="scientific">Cytobacillus citreus</name>
    <dbReference type="NCBI Taxonomy" id="2833586"/>
    <lineage>
        <taxon>Bacteria</taxon>
        <taxon>Bacillati</taxon>
        <taxon>Bacillota</taxon>
        <taxon>Bacilli</taxon>
        <taxon>Bacillales</taxon>
        <taxon>Bacillaceae</taxon>
        <taxon>Cytobacillus</taxon>
    </lineage>
</organism>
<keyword evidence="6" id="KW-0285">Flavoprotein</keyword>
<dbReference type="Gene3D" id="3.50.50.60">
    <property type="entry name" value="FAD/NAD(P)-binding domain"/>
    <property type="match status" value="1"/>
</dbReference>
<keyword evidence="13" id="KW-1185">Reference proteome</keyword>
<comment type="pathway">
    <text evidence="2">Polyol metabolism; glycerol degradation via glycerol kinase pathway; glycerone phosphate from sn-glycerol 3-phosphate (aerobic route): step 1/1.</text>
</comment>
<accession>A0ABS5NZK1</accession>
<name>A0ABS5NZK1_9BACI</name>
<dbReference type="PANTHER" id="PTHR11985:SF35">
    <property type="entry name" value="ANAEROBIC GLYCEROL-3-PHOSPHATE DEHYDROGENASE SUBUNIT A"/>
    <property type="match status" value="1"/>
</dbReference>
<evidence type="ECO:0000259" key="11">
    <source>
        <dbReference type="Pfam" id="PF01266"/>
    </source>
</evidence>
<comment type="catalytic activity">
    <reaction evidence="9">
        <text>a quinone + sn-glycerol 3-phosphate = dihydroxyacetone phosphate + a quinol</text>
        <dbReference type="Rhea" id="RHEA:18977"/>
        <dbReference type="ChEBI" id="CHEBI:24646"/>
        <dbReference type="ChEBI" id="CHEBI:57597"/>
        <dbReference type="ChEBI" id="CHEBI:57642"/>
        <dbReference type="ChEBI" id="CHEBI:132124"/>
        <dbReference type="EC" id="1.1.5.3"/>
    </reaction>
</comment>
<keyword evidence="10" id="KW-0812">Transmembrane</keyword>
<comment type="caution">
    <text evidence="12">The sequence shown here is derived from an EMBL/GenBank/DDBJ whole genome shotgun (WGS) entry which is preliminary data.</text>
</comment>
<feature type="domain" description="FAD dependent oxidoreductase" evidence="11">
    <location>
        <begin position="22"/>
        <end position="51"/>
    </location>
</feature>
<evidence type="ECO:0000313" key="13">
    <source>
        <dbReference type="Proteomes" id="UP000681027"/>
    </source>
</evidence>
<evidence type="ECO:0000256" key="1">
    <source>
        <dbReference type="ARBA" id="ARBA00001974"/>
    </source>
</evidence>
<comment type="cofactor">
    <cofactor evidence="1">
        <name>FAD</name>
        <dbReference type="ChEBI" id="CHEBI:57692"/>
    </cofactor>
</comment>
<evidence type="ECO:0000256" key="6">
    <source>
        <dbReference type="ARBA" id="ARBA00022630"/>
    </source>
</evidence>
<dbReference type="PANTHER" id="PTHR11985">
    <property type="entry name" value="GLYCEROL-3-PHOSPHATE DEHYDROGENASE"/>
    <property type="match status" value="1"/>
</dbReference>
<keyword evidence="8" id="KW-0560">Oxidoreductase</keyword>
<dbReference type="EMBL" id="JAGYPM010000010">
    <property type="protein sequence ID" value="MBS4193262.1"/>
    <property type="molecule type" value="Genomic_DNA"/>
</dbReference>
<evidence type="ECO:0000256" key="9">
    <source>
        <dbReference type="ARBA" id="ARBA00049055"/>
    </source>
</evidence>
<dbReference type="SUPFAM" id="SSF51905">
    <property type="entry name" value="FAD/NAD(P)-binding domain"/>
    <property type="match status" value="1"/>
</dbReference>
<evidence type="ECO:0000256" key="2">
    <source>
        <dbReference type="ARBA" id="ARBA00004977"/>
    </source>
</evidence>
<dbReference type="PRINTS" id="PR01001">
    <property type="entry name" value="FADG3PDH"/>
</dbReference>
<reference evidence="12 13" key="1">
    <citation type="submission" date="2021-05" db="EMBL/GenBank/DDBJ databases">
        <title>Novel Bacillus species.</title>
        <authorList>
            <person name="Liu G."/>
        </authorList>
    </citation>
    <scope>NUCLEOTIDE SEQUENCE [LARGE SCALE GENOMIC DNA]</scope>
    <source>
        <strain evidence="12 13">FJAT-49705</strain>
    </source>
</reference>
<proteinExistence type="inferred from homology"/>
<dbReference type="Proteomes" id="UP000681027">
    <property type="component" value="Unassembled WGS sequence"/>
</dbReference>
<evidence type="ECO:0000256" key="7">
    <source>
        <dbReference type="ARBA" id="ARBA00022827"/>
    </source>
</evidence>
<evidence type="ECO:0000256" key="10">
    <source>
        <dbReference type="SAM" id="Phobius"/>
    </source>
</evidence>
<evidence type="ECO:0000256" key="5">
    <source>
        <dbReference type="ARBA" id="ARBA00017956"/>
    </source>
</evidence>
<feature type="transmembrane region" description="Helical" evidence="10">
    <location>
        <begin position="21"/>
        <end position="40"/>
    </location>
</feature>
<evidence type="ECO:0000256" key="3">
    <source>
        <dbReference type="ARBA" id="ARBA00007330"/>
    </source>
</evidence>
<keyword evidence="10" id="KW-0472">Membrane</keyword>
<dbReference type="InterPro" id="IPR000447">
    <property type="entry name" value="G3P_DH_FAD-dep"/>
</dbReference>
<keyword evidence="10" id="KW-1133">Transmembrane helix</keyword>
<evidence type="ECO:0000256" key="4">
    <source>
        <dbReference type="ARBA" id="ARBA00013029"/>
    </source>
</evidence>
<sequence>MSEFSFTKRERWMKEVDQKHFDVLIVGGGITGIGTALDAVTRGMSVALMEQIRLFSCSLQRKYWKQKGCQD</sequence>
<keyword evidence="7" id="KW-0274">FAD</keyword>
<dbReference type="EC" id="1.1.5.3" evidence="4"/>
<evidence type="ECO:0000313" key="12">
    <source>
        <dbReference type="EMBL" id="MBS4193262.1"/>
    </source>
</evidence>
<protein>
    <recommendedName>
        <fullName evidence="5">Aerobic glycerol-3-phosphate dehydrogenase</fullName>
        <ecNumber evidence="4">1.1.5.3</ecNumber>
    </recommendedName>
</protein>
<evidence type="ECO:0000256" key="8">
    <source>
        <dbReference type="ARBA" id="ARBA00023002"/>
    </source>
</evidence>
<dbReference type="Pfam" id="PF01266">
    <property type="entry name" value="DAO"/>
    <property type="match status" value="1"/>
</dbReference>
<gene>
    <name evidence="12" type="ORF">KHA94_24570</name>
</gene>
<dbReference type="InterPro" id="IPR036188">
    <property type="entry name" value="FAD/NAD-bd_sf"/>
</dbReference>
<comment type="similarity">
    <text evidence="3">Belongs to the FAD-dependent glycerol-3-phosphate dehydrogenase family.</text>
</comment>
<dbReference type="InterPro" id="IPR006076">
    <property type="entry name" value="FAD-dep_OxRdtase"/>
</dbReference>